<dbReference type="Proteomes" id="UP000688137">
    <property type="component" value="Unassembled WGS sequence"/>
</dbReference>
<accession>A0A8S1JUV3</accession>
<sequence length="590" mass="69257">MWDIKNLFQIKMLSILKEHSKKISTLKFINDNLAFGSGSLDNIIFKLTTHLDQVLDLAFSSDGQQMATSSLDKRIIFWSRTNLDKPKIQMILQQQLGAQKIIYCPNKQILVSLYGQTSNEIKFWNSAEFNLISKIMISFSQDRILRIWKINQQCLDIDKQIKIDEGGRLYKVYYQNSQNIIAHIGFNVYQLEIQLNNPQKKKFSLFVSQNNKIIAIANRVFNRIEIIVIENFNNNTNIHFEEKNYIKDFLFSPDSSLLAIATNKGAFIQNIITSQILQNFQVSKCFLLICFLGKDQLAIVLSGQLVLYDIKDLQQTKLLSLWQTCQNNSKLNYQYLIIEKYQEMQFLIQKKFIGMGIGQDIQFISLENTIPVEKIFYLIEQNYHVGYYYQNFSSDSNILSILTANLIYFQLEICSNKILKQINFNKFNSKFCALNQQETMKFQVKTNINNLIQWNKNYYQLNLKLKKQYLVLKRYLIKNSSVQIAFFVKINQILLQVIQIQELNYGILNLVNCSLTLKQILKEQICLQFQVEQYQLKLVIISQSYGIQKPQNSNNLKQMVILILLIKYVFPQMVSKWQQDHLLKQLDGIW</sequence>
<dbReference type="PROSITE" id="PS50294">
    <property type="entry name" value="WD_REPEATS_REGION"/>
    <property type="match status" value="1"/>
</dbReference>
<dbReference type="SMART" id="SM00320">
    <property type="entry name" value="WD40"/>
    <property type="match status" value="2"/>
</dbReference>
<evidence type="ECO:0000256" key="2">
    <source>
        <dbReference type="ARBA" id="ARBA00022737"/>
    </source>
</evidence>
<dbReference type="Pfam" id="PF00400">
    <property type="entry name" value="WD40"/>
    <property type="match status" value="1"/>
</dbReference>
<proteinExistence type="predicted"/>
<evidence type="ECO:0000256" key="1">
    <source>
        <dbReference type="ARBA" id="ARBA00022574"/>
    </source>
</evidence>
<reference evidence="4" key="1">
    <citation type="submission" date="2021-01" db="EMBL/GenBank/DDBJ databases">
        <authorList>
            <consortium name="Genoscope - CEA"/>
            <person name="William W."/>
        </authorList>
    </citation>
    <scope>NUCLEOTIDE SEQUENCE</scope>
</reference>
<gene>
    <name evidence="4" type="ORF">PPRIM_AZ9-3.1.T0110003</name>
</gene>
<organism evidence="4 5">
    <name type="scientific">Paramecium primaurelia</name>
    <dbReference type="NCBI Taxonomy" id="5886"/>
    <lineage>
        <taxon>Eukaryota</taxon>
        <taxon>Sar</taxon>
        <taxon>Alveolata</taxon>
        <taxon>Ciliophora</taxon>
        <taxon>Intramacronucleata</taxon>
        <taxon>Oligohymenophorea</taxon>
        <taxon>Peniculida</taxon>
        <taxon>Parameciidae</taxon>
        <taxon>Paramecium</taxon>
    </lineage>
</organism>
<dbReference type="PANTHER" id="PTHR22847:SF637">
    <property type="entry name" value="WD REPEAT DOMAIN 5B"/>
    <property type="match status" value="1"/>
</dbReference>
<dbReference type="GO" id="GO:1990234">
    <property type="term" value="C:transferase complex"/>
    <property type="evidence" value="ECO:0007669"/>
    <property type="project" value="UniProtKB-ARBA"/>
</dbReference>
<protein>
    <submittedName>
        <fullName evidence="4">Uncharacterized protein</fullName>
    </submittedName>
</protein>
<feature type="repeat" description="WD" evidence="3">
    <location>
        <begin position="47"/>
        <end position="79"/>
    </location>
</feature>
<dbReference type="EMBL" id="CAJJDM010000008">
    <property type="protein sequence ID" value="CAD8046624.1"/>
    <property type="molecule type" value="Genomic_DNA"/>
</dbReference>
<dbReference type="AlphaFoldDB" id="A0A8S1JUV3"/>
<dbReference type="InterPro" id="IPR001680">
    <property type="entry name" value="WD40_rpt"/>
</dbReference>
<dbReference type="PROSITE" id="PS50082">
    <property type="entry name" value="WD_REPEATS_2"/>
    <property type="match status" value="1"/>
</dbReference>
<evidence type="ECO:0000256" key="3">
    <source>
        <dbReference type="PROSITE-ProRule" id="PRU00221"/>
    </source>
</evidence>
<name>A0A8S1JUV3_PARPR</name>
<evidence type="ECO:0000313" key="4">
    <source>
        <dbReference type="EMBL" id="CAD8046624.1"/>
    </source>
</evidence>
<comment type="caution">
    <text evidence="4">The sequence shown here is derived from an EMBL/GenBank/DDBJ whole genome shotgun (WGS) entry which is preliminary data.</text>
</comment>
<keyword evidence="1 3" id="KW-0853">WD repeat</keyword>
<evidence type="ECO:0000313" key="5">
    <source>
        <dbReference type="Proteomes" id="UP000688137"/>
    </source>
</evidence>
<keyword evidence="5" id="KW-1185">Reference proteome</keyword>
<dbReference type="PANTHER" id="PTHR22847">
    <property type="entry name" value="WD40 REPEAT PROTEIN"/>
    <property type="match status" value="1"/>
</dbReference>
<keyword evidence="2" id="KW-0677">Repeat</keyword>